<reference evidence="1 2" key="1">
    <citation type="journal article" date="2021" name="Arch. Microbiol.">
        <title>Harenicola maris gen. nov., sp. nov. isolated from the Sea of Japan shallow sediments.</title>
        <authorList>
            <person name="Romanenko L.A."/>
            <person name="Kurilenko V.V."/>
            <person name="Chernysheva N.Y."/>
            <person name="Tekutyeva L.A."/>
            <person name="Velansky P.V."/>
            <person name="Svetashev V.I."/>
            <person name="Isaeva M.P."/>
        </authorList>
    </citation>
    <scope>NUCLEOTIDE SEQUENCE [LARGE SCALE GENOMIC DNA]</scope>
    <source>
        <strain evidence="1 2">KMM 3653</strain>
    </source>
</reference>
<dbReference type="EMBL" id="JADQAZ010000002">
    <property type="protein sequence ID" value="MBT0957379.1"/>
    <property type="molecule type" value="Genomic_DNA"/>
</dbReference>
<dbReference type="RefSeq" id="WP_327793614.1">
    <property type="nucleotide sequence ID" value="NZ_JADQAZ010000002.1"/>
</dbReference>
<accession>A0AAP2CMZ2</accession>
<dbReference type="Proteomes" id="UP001315686">
    <property type="component" value="Unassembled WGS sequence"/>
</dbReference>
<comment type="caution">
    <text evidence="1">The sequence shown here is derived from an EMBL/GenBank/DDBJ whole genome shotgun (WGS) entry which is preliminary data.</text>
</comment>
<dbReference type="AlphaFoldDB" id="A0AAP2CMZ2"/>
<keyword evidence="2" id="KW-1185">Reference proteome</keyword>
<protein>
    <submittedName>
        <fullName evidence="1">Uncharacterized protein</fullName>
    </submittedName>
</protein>
<evidence type="ECO:0000313" key="2">
    <source>
        <dbReference type="Proteomes" id="UP001315686"/>
    </source>
</evidence>
<gene>
    <name evidence="1" type="ORF">IV417_08275</name>
</gene>
<organism evidence="1 2">
    <name type="scientific">Harenicola maris</name>
    <dbReference type="NCBI Taxonomy" id="2841044"/>
    <lineage>
        <taxon>Bacteria</taxon>
        <taxon>Pseudomonadati</taxon>
        <taxon>Pseudomonadota</taxon>
        <taxon>Alphaproteobacteria</taxon>
        <taxon>Rhodobacterales</taxon>
        <taxon>Paracoccaceae</taxon>
        <taxon>Harenicola</taxon>
    </lineage>
</organism>
<sequence length="239" mass="25625">MFKARTLIPLSVLLFAFVMVLNVSGVSLPGFGGSNTNTGPSDLVIGRTFKIDDAFEARAGTPVPLRLQLVVPKRPTDTHTVGVEEMPTGGLVQFNFRAPDGGLMESLFIAPIKIPNEDESGAPASMEDRLAVVGEQLEAQAPALMSQTHQDVTASPAREITLGGLRAMELTGTYRDPADGLAYYYRFVSLPHPDMEQSLYAVSHINQAFATIQRPDDHAQTLSGKALSTLRLTDSAAGN</sequence>
<proteinExistence type="predicted"/>
<evidence type="ECO:0000313" key="1">
    <source>
        <dbReference type="EMBL" id="MBT0957379.1"/>
    </source>
</evidence>
<name>A0AAP2CMZ2_9RHOB</name>